<dbReference type="RefSeq" id="WP_327095487.1">
    <property type="nucleotide sequence ID" value="NZ_CP109149.1"/>
</dbReference>
<proteinExistence type="predicted"/>
<gene>
    <name evidence="2" type="ORF">OG563_23055</name>
</gene>
<organism evidence="2 3">
    <name type="scientific">Nocardia vinacea</name>
    <dbReference type="NCBI Taxonomy" id="96468"/>
    <lineage>
        <taxon>Bacteria</taxon>
        <taxon>Bacillati</taxon>
        <taxon>Actinomycetota</taxon>
        <taxon>Actinomycetes</taxon>
        <taxon>Mycobacteriales</taxon>
        <taxon>Nocardiaceae</taxon>
        <taxon>Nocardia</taxon>
    </lineage>
</organism>
<keyword evidence="3" id="KW-1185">Reference proteome</keyword>
<dbReference type="EMBL" id="CP109441">
    <property type="protein sequence ID" value="WUV50823.1"/>
    <property type="molecule type" value="Genomic_DNA"/>
</dbReference>
<evidence type="ECO:0000256" key="1">
    <source>
        <dbReference type="SAM" id="MobiDB-lite"/>
    </source>
</evidence>
<sequence>MPAVSGDGWPCSVRGVSSHGGGASKSPVGGIPGRSLVGGCGGAAGEYGCAAAWFGGGGRSGRDDW</sequence>
<accession>A0ABZ1Z6E2</accession>
<evidence type="ECO:0000313" key="2">
    <source>
        <dbReference type="EMBL" id="WUV50823.1"/>
    </source>
</evidence>
<name>A0ABZ1Z6E2_9NOCA</name>
<reference evidence="2" key="1">
    <citation type="submission" date="2022-10" db="EMBL/GenBank/DDBJ databases">
        <title>The complete genomes of actinobacterial strains from the NBC collection.</title>
        <authorList>
            <person name="Joergensen T.S."/>
            <person name="Alvarez Arevalo M."/>
            <person name="Sterndorff E.B."/>
            <person name="Faurdal D."/>
            <person name="Vuksanovic O."/>
            <person name="Mourched A.-S."/>
            <person name="Charusanti P."/>
            <person name="Shaw S."/>
            <person name="Blin K."/>
            <person name="Weber T."/>
        </authorList>
    </citation>
    <scope>NUCLEOTIDE SEQUENCE</scope>
    <source>
        <strain evidence="2">NBC_01482</strain>
    </source>
</reference>
<feature type="region of interest" description="Disordered" evidence="1">
    <location>
        <begin position="1"/>
        <end position="28"/>
    </location>
</feature>
<evidence type="ECO:0000313" key="3">
    <source>
        <dbReference type="Proteomes" id="UP001432062"/>
    </source>
</evidence>
<protein>
    <submittedName>
        <fullName evidence="2">Uncharacterized protein</fullName>
    </submittedName>
</protein>
<dbReference type="Proteomes" id="UP001432062">
    <property type="component" value="Chromosome"/>
</dbReference>